<sequence>MMPCYQLPISQIRRFGLALLLPVTLWGVMSTDNSLSGNSFPIQMQTATAQTPQENRPLTIRSDVQEYDAKTQVVTARGNVQMLYPARQLQATAAQAQYFSKERRIDFSGNVYILQKGGNSMRAEKVTYLIDEGRFVALPQSNRQVESIYMVQESDDGGQPTTPAPQTPGFKGSN</sequence>
<gene>
    <name evidence="3" type="ORF">QI031_03815</name>
</gene>
<reference evidence="3 4" key="1">
    <citation type="journal article" date="2023" name="Limnol Oceanogr Lett">
        <title>Environmental adaptations by the intertidal Antarctic cyanobacterium Halotia branconii CENA392 as revealed using long-read genome sequencing.</title>
        <authorList>
            <person name="Dextro R.B."/>
            <person name="Delbaje E."/>
            <person name="Freitas P.N.N."/>
            <person name="Geraldes V."/>
            <person name="Pinto E."/>
            <person name="Long P.F."/>
            <person name="Fiore M.F."/>
        </authorList>
    </citation>
    <scope>NUCLEOTIDE SEQUENCE [LARGE SCALE GENOMIC DNA]</scope>
    <source>
        <strain evidence="3 4">CENA392</strain>
    </source>
</reference>
<proteinExistence type="predicted"/>
<dbReference type="InterPro" id="IPR005653">
    <property type="entry name" value="OstA-like_N"/>
</dbReference>
<dbReference type="Gene3D" id="2.60.450.10">
    <property type="entry name" value="Lipopolysaccharide (LPS) transport protein A like domain"/>
    <property type="match status" value="1"/>
</dbReference>
<keyword evidence="4" id="KW-1185">Reference proteome</keyword>
<dbReference type="RefSeq" id="WP_281483891.1">
    <property type="nucleotide sequence ID" value="NZ_CP124543.1"/>
</dbReference>
<organism evidence="3 4">
    <name type="scientific">Halotia branconii CENA392</name>
    <dbReference type="NCBI Taxonomy" id="1539056"/>
    <lineage>
        <taxon>Bacteria</taxon>
        <taxon>Bacillati</taxon>
        <taxon>Cyanobacteriota</taxon>
        <taxon>Cyanophyceae</taxon>
        <taxon>Nostocales</taxon>
        <taxon>Nodulariaceae</taxon>
        <taxon>Halotia</taxon>
    </lineage>
</organism>
<evidence type="ECO:0000256" key="1">
    <source>
        <dbReference type="SAM" id="MobiDB-lite"/>
    </source>
</evidence>
<evidence type="ECO:0000259" key="2">
    <source>
        <dbReference type="Pfam" id="PF03968"/>
    </source>
</evidence>
<feature type="region of interest" description="Disordered" evidence="1">
    <location>
        <begin position="151"/>
        <end position="174"/>
    </location>
</feature>
<dbReference type="KEGG" id="hbq:QI031_03815"/>
<dbReference type="EMBL" id="CP124543">
    <property type="protein sequence ID" value="WGV26645.1"/>
    <property type="molecule type" value="Genomic_DNA"/>
</dbReference>
<evidence type="ECO:0000313" key="4">
    <source>
        <dbReference type="Proteomes" id="UP001223520"/>
    </source>
</evidence>
<feature type="domain" description="Organic solvent tolerance-like N-terminal" evidence="2">
    <location>
        <begin position="86"/>
        <end position="133"/>
    </location>
</feature>
<accession>A0AAJ6NU50</accession>
<evidence type="ECO:0000313" key="3">
    <source>
        <dbReference type="EMBL" id="WGV26645.1"/>
    </source>
</evidence>
<name>A0AAJ6NU50_9CYAN</name>
<protein>
    <submittedName>
        <fullName evidence="3">LptA/OstA family protein</fullName>
    </submittedName>
</protein>
<dbReference type="Proteomes" id="UP001223520">
    <property type="component" value="Chromosome"/>
</dbReference>
<dbReference type="AlphaFoldDB" id="A0AAJ6NU50"/>
<dbReference type="Pfam" id="PF03968">
    <property type="entry name" value="LptD_N"/>
    <property type="match status" value="1"/>
</dbReference>